<dbReference type="RefSeq" id="XP_017995086.1">
    <property type="nucleotide sequence ID" value="XM_018141229.1"/>
</dbReference>
<proteinExistence type="predicted"/>
<name>A0A0N1NXY0_9EURO</name>
<evidence type="ECO:0000259" key="1">
    <source>
        <dbReference type="Pfam" id="PF13924"/>
    </source>
</evidence>
<keyword evidence="3" id="KW-1185">Reference proteome</keyword>
<organism evidence="2 3">
    <name type="scientific">Cyphellophora attinorum</name>
    <dbReference type="NCBI Taxonomy" id="1664694"/>
    <lineage>
        <taxon>Eukaryota</taxon>
        <taxon>Fungi</taxon>
        <taxon>Dikarya</taxon>
        <taxon>Ascomycota</taxon>
        <taxon>Pezizomycotina</taxon>
        <taxon>Eurotiomycetes</taxon>
        <taxon>Chaetothyriomycetidae</taxon>
        <taxon>Chaetothyriales</taxon>
        <taxon>Cyphellophoraceae</taxon>
        <taxon>Cyphellophora</taxon>
    </lineage>
</organism>
<sequence>MERPKSLRSQLTGSWSLESYYAYLPKDPSDIYHPMGPNATGIIMYEIERNGSPMYTSDGYMSAQLCNPEPSSTAAQPYIAYTGAFWLDEAGDEKGPLLHHQMRDSNLSALRGDVQRRLMKITDENDGSRYLTLAPEGPMVIGPDGLERVLVVRWKRLEDNSDGLRSHPSKDVGGKL</sequence>
<evidence type="ECO:0000313" key="2">
    <source>
        <dbReference type="EMBL" id="KPI35123.1"/>
    </source>
</evidence>
<feature type="domain" description="Lipocalin-like" evidence="1">
    <location>
        <begin position="13"/>
        <end position="156"/>
    </location>
</feature>
<dbReference type="InterPro" id="IPR024311">
    <property type="entry name" value="Lipocalin-like"/>
</dbReference>
<protein>
    <recommendedName>
        <fullName evidence="1">Lipocalin-like domain-containing protein</fullName>
    </recommendedName>
</protein>
<gene>
    <name evidence="2" type="ORF">AB675_1348</name>
</gene>
<dbReference type="Pfam" id="PF13924">
    <property type="entry name" value="Lipocalin_5"/>
    <property type="match status" value="1"/>
</dbReference>
<dbReference type="AlphaFoldDB" id="A0A0N1NXY0"/>
<dbReference type="VEuPathDB" id="FungiDB:AB675_1348"/>
<dbReference type="GeneID" id="28733109"/>
<reference evidence="2 3" key="1">
    <citation type="submission" date="2015-06" db="EMBL/GenBank/DDBJ databases">
        <title>Draft genome of the ant-associated black yeast Phialophora attae CBS 131958.</title>
        <authorList>
            <person name="Moreno L.F."/>
            <person name="Stielow B.J."/>
            <person name="de Hoog S."/>
            <person name="Vicente V.A."/>
            <person name="Weiss V.A."/>
            <person name="de Vries M."/>
            <person name="Cruz L.M."/>
            <person name="Souza E.M."/>
        </authorList>
    </citation>
    <scope>NUCLEOTIDE SEQUENCE [LARGE SCALE GENOMIC DNA]</scope>
    <source>
        <strain evidence="2 3">CBS 131958</strain>
    </source>
</reference>
<accession>A0A0N1NXY0</accession>
<dbReference type="Proteomes" id="UP000038010">
    <property type="component" value="Unassembled WGS sequence"/>
</dbReference>
<evidence type="ECO:0000313" key="3">
    <source>
        <dbReference type="Proteomes" id="UP000038010"/>
    </source>
</evidence>
<dbReference type="OrthoDB" id="3904217at2759"/>
<dbReference type="EMBL" id="LFJN01000044">
    <property type="protein sequence ID" value="KPI35123.1"/>
    <property type="molecule type" value="Genomic_DNA"/>
</dbReference>
<comment type="caution">
    <text evidence="2">The sequence shown here is derived from an EMBL/GenBank/DDBJ whole genome shotgun (WGS) entry which is preliminary data.</text>
</comment>